<evidence type="ECO:0000256" key="6">
    <source>
        <dbReference type="ARBA" id="ARBA00023136"/>
    </source>
</evidence>
<proteinExistence type="inferred from homology"/>
<keyword evidence="7" id="KW-0998">Cell outer membrane</keyword>
<dbReference type="Gene3D" id="2.40.160.60">
    <property type="entry name" value="Outer membrane protein transport protein (OMPP1/FadL/TodX)"/>
    <property type="match status" value="1"/>
</dbReference>
<evidence type="ECO:0000256" key="1">
    <source>
        <dbReference type="ARBA" id="ARBA00004571"/>
    </source>
</evidence>
<keyword evidence="6" id="KW-0472">Membrane</keyword>
<evidence type="ECO:0000256" key="5">
    <source>
        <dbReference type="ARBA" id="ARBA00022729"/>
    </source>
</evidence>
<dbReference type="GO" id="GO:0009279">
    <property type="term" value="C:cell outer membrane"/>
    <property type="evidence" value="ECO:0007669"/>
    <property type="project" value="UniProtKB-SubCell"/>
</dbReference>
<dbReference type="PANTHER" id="PTHR35093:SF3">
    <property type="entry name" value="LONG-CHAIN FATTY ACID TRANSPORT PROTEIN"/>
    <property type="match status" value="1"/>
</dbReference>
<reference evidence="9 10" key="1">
    <citation type="submission" date="2019-04" db="EMBL/GenBank/DDBJ databases">
        <title>Azoarcus rhizosphaerae sp. nov. isolated from rhizosphere of Ficus religiosa.</title>
        <authorList>
            <person name="Lin S.-Y."/>
            <person name="Hameed A."/>
            <person name="Hsu Y.-H."/>
            <person name="Young C.-C."/>
        </authorList>
    </citation>
    <scope>NUCLEOTIDE SEQUENCE [LARGE SCALE GENOMIC DNA]</scope>
    <source>
        <strain evidence="9 10">CC-YHH848</strain>
    </source>
</reference>
<sequence>MKLRKLAVWVPLVVGGAFASGQAMAAGFALQNQNGAGTGNAFAGAAAAAEDASTVFFNPAGMLLLPQGHNLTVGLTVIDRQVDFSDRGTAAVPTFALGRDGGDGGGAAVVPVGYWSYSISPTLAVGIGVGPTFGNKTEFDKDFVGRFSGYFAEIKQINVNPSIAYRVNETVSLGFGINVAKNETEFRQMAILGAGTEREAHLKGDDVGIGWNAGALFQIDPATRIGLTYRSKIKFDLEGKQTIPGVLNAKIEAELETPDTASLALHRQVNERWELLADLTWTGWSSIEEIRVEGGTAPVLDYNFKDTWRVGLGAGYRVNDKWKLRFGVAWDEAPVRSAADRTMTLPDSDRTWLAVGARYTLNRNASVDLGYAHIFFKDAPTERVAAIPTALGGTQTIHGKFEVSADLFSVQYNHNF</sequence>
<keyword evidence="5 8" id="KW-0732">Signal</keyword>
<evidence type="ECO:0000313" key="10">
    <source>
        <dbReference type="Proteomes" id="UP000307956"/>
    </source>
</evidence>
<keyword evidence="10" id="KW-1185">Reference proteome</keyword>
<feature type="signal peptide" evidence="8">
    <location>
        <begin position="1"/>
        <end position="25"/>
    </location>
</feature>
<comment type="caution">
    <text evidence="9">The sequence shown here is derived from an EMBL/GenBank/DDBJ whole genome shotgun (WGS) entry which is preliminary data.</text>
</comment>
<keyword evidence="3" id="KW-1134">Transmembrane beta strand</keyword>
<dbReference type="SUPFAM" id="SSF56935">
    <property type="entry name" value="Porins"/>
    <property type="match status" value="1"/>
</dbReference>
<dbReference type="EMBL" id="SSOD01000012">
    <property type="protein sequence ID" value="THF60240.1"/>
    <property type="molecule type" value="Genomic_DNA"/>
</dbReference>
<evidence type="ECO:0000256" key="3">
    <source>
        <dbReference type="ARBA" id="ARBA00022452"/>
    </source>
</evidence>
<comment type="similarity">
    <text evidence="2">Belongs to the OmpP1/FadL family.</text>
</comment>
<organism evidence="9 10">
    <name type="scientific">Pseudothauera rhizosphaerae</name>
    <dbReference type="NCBI Taxonomy" id="2565932"/>
    <lineage>
        <taxon>Bacteria</taxon>
        <taxon>Pseudomonadati</taxon>
        <taxon>Pseudomonadota</taxon>
        <taxon>Betaproteobacteria</taxon>
        <taxon>Rhodocyclales</taxon>
        <taxon>Zoogloeaceae</taxon>
        <taxon>Pseudothauera</taxon>
    </lineage>
</organism>
<dbReference type="InterPro" id="IPR005017">
    <property type="entry name" value="OMPP1/FadL/TodX"/>
</dbReference>
<evidence type="ECO:0000256" key="8">
    <source>
        <dbReference type="SAM" id="SignalP"/>
    </source>
</evidence>
<dbReference type="Proteomes" id="UP000307956">
    <property type="component" value="Unassembled WGS sequence"/>
</dbReference>
<dbReference type="PANTHER" id="PTHR35093">
    <property type="entry name" value="OUTER MEMBRANE PROTEIN NMB0088-RELATED"/>
    <property type="match status" value="1"/>
</dbReference>
<dbReference type="Pfam" id="PF03349">
    <property type="entry name" value="Toluene_X"/>
    <property type="match status" value="1"/>
</dbReference>
<gene>
    <name evidence="9" type="ORF">E6O51_15065</name>
</gene>
<protein>
    <submittedName>
        <fullName evidence="9">Transporter</fullName>
    </submittedName>
</protein>
<dbReference type="RefSeq" id="WP_136385821.1">
    <property type="nucleotide sequence ID" value="NZ_SSOD01000012.1"/>
</dbReference>
<dbReference type="GO" id="GO:0015483">
    <property type="term" value="F:long-chain fatty acid transporting porin activity"/>
    <property type="evidence" value="ECO:0007669"/>
    <property type="project" value="TreeGrafter"/>
</dbReference>
<dbReference type="OrthoDB" id="19849at2"/>
<keyword evidence="4" id="KW-0812">Transmembrane</keyword>
<comment type="subcellular location">
    <subcellularLocation>
        <location evidence="1">Cell outer membrane</location>
        <topology evidence="1">Multi-pass membrane protein</topology>
    </subcellularLocation>
</comment>
<evidence type="ECO:0000313" key="9">
    <source>
        <dbReference type="EMBL" id="THF60240.1"/>
    </source>
</evidence>
<evidence type="ECO:0000256" key="4">
    <source>
        <dbReference type="ARBA" id="ARBA00022692"/>
    </source>
</evidence>
<dbReference type="AlphaFoldDB" id="A0A4V3WAQ9"/>
<name>A0A4V3WAQ9_9RHOO</name>
<feature type="chain" id="PRO_5020961762" evidence="8">
    <location>
        <begin position="26"/>
        <end position="416"/>
    </location>
</feature>
<accession>A0A4V3WAQ9</accession>
<evidence type="ECO:0000256" key="2">
    <source>
        <dbReference type="ARBA" id="ARBA00008163"/>
    </source>
</evidence>
<evidence type="ECO:0000256" key="7">
    <source>
        <dbReference type="ARBA" id="ARBA00023237"/>
    </source>
</evidence>